<proteinExistence type="predicted"/>
<accession>A0A2I2FD54</accession>
<dbReference type="AlphaFoldDB" id="A0A2I2FD54"/>
<dbReference type="GeneID" id="36525702"/>
<keyword evidence="3" id="KW-1185">Reference proteome</keyword>
<evidence type="ECO:0000256" key="1">
    <source>
        <dbReference type="SAM" id="SignalP"/>
    </source>
</evidence>
<dbReference type="EMBL" id="KZ559135">
    <property type="protein sequence ID" value="PLB38550.1"/>
    <property type="molecule type" value="Genomic_DNA"/>
</dbReference>
<dbReference type="RefSeq" id="XP_024672562.1">
    <property type="nucleotide sequence ID" value="XM_024818542.1"/>
</dbReference>
<organism evidence="2 3">
    <name type="scientific">Aspergillus candidus</name>
    <dbReference type="NCBI Taxonomy" id="41067"/>
    <lineage>
        <taxon>Eukaryota</taxon>
        <taxon>Fungi</taxon>
        <taxon>Dikarya</taxon>
        <taxon>Ascomycota</taxon>
        <taxon>Pezizomycotina</taxon>
        <taxon>Eurotiomycetes</taxon>
        <taxon>Eurotiomycetidae</taxon>
        <taxon>Eurotiales</taxon>
        <taxon>Aspergillaceae</taxon>
        <taxon>Aspergillus</taxon>
        <taxon>Aspergillus subgen. Circumdati</taxon>
    </lineage>
</organism>
<name>A0A2I2FD54_ASPCN</name>
<evidence type="ECO:0000313" key="3">
    <source>
        <dbReference type="Proteomes" id="UP000234585"/>
    </source>
</evidence>
<feature type="signal peptide" evidence="1">
    <location>
        <begin position="1"/>
        <end position="17"/>
    </location>
</feature>
<reference evidence="2 3" key="1">
    <citation type="submission" date="2017-12" db="EMBL/GenBank/DDBJ databases">
        <authorList>
            <consortium name="DOE Joint Genome Institute"/>
            <person name="Haridas S."/>
            <person name="Kjaerbolling I."/>
            <person name="Vesth T.C."/>
            <person name="Frisvad J.C."/>
            <person name="Nybo J.L."/>
            <person name="Theobald S."/>
            <person name="Kuo A."/>
            <person name="Bowyer P."/>
            <person name="Matsuda Y."/>
            <person name="Mondo S."/>
            <person name="Lyhne E.K."/>
            <person name="Kogle M.E."/>
            <person name="Clum A."/>
            <person name="Lipzen A."/>
            <person name="Salamov A."/>
            <person name="Ngan C.Y."/>
            <person name="Daum C."/>
            <person name="Chiniquy J."/>
            <person name="Barry K."/>
            <person name="LaButti K."/>
            <person name="Simmons B.A."/>
            <person name="Magnuson J.K."/>
            <person name="Mortensen U.H."/>
            <person name="Larsen T.O."/>
            <person name="Grigoriev I.V."/>
            <person name="Baker S.E."/>
            <person name="Andersen M.R."/>
            <person name="Nordberg H.P."/>
            <person name="Cantor M.N."/>
            <person name="Hua S.X."/>
        </authorList>
    </citation>
    <scope>NUCLEOTIDE SEQUENCE [LARGE SCALE GENOMIC DNA]</scope>
    <source>
        <strain evidence="2 3">CBS 102.13</strain>
    </source>
</reference>
<keyword evidence="1" id="KW-0732">Signal</keyword>
<dbReference type="Proteomes" id="UP000234585">
    <property type="component" value="Unassembled WGS sequence"/>
</dbReference>
<protein>
    <recommendedName>
        <fullName evidence="4">Secreted protein</fullName>
    </recommendedName>
</protein>
<feature type="chain" id="PRO_5014175252" description="Secreted protein" evidence="1">
    <location>
        <begin position="18"/>
        <end position="120"/>
    </location>
</feature>
<evidence type="ECO:0008006" key="4">
    <source>
        <dbReference type="Google" id="ProtNLM"/>
    </source>
</evidence>
<gene>
    <name evidence="2" type="ORF">BDW47DRAFT_23936</name>
</gene>
<sequence>MAGTLWLFLSFLPPFSPRFPAGLGSDHSLIVSCHSRLSVGLDLDSHDLCHSFFILRIAKQSKQSLCRPIPCFFHSLPLLLVSLRNCWPPGICHWHAYRCQGICPSGLSPLILYIFSLLFS</sequence>
<evidence type="ECO:0000313" key="2">
    <source>
        <dbReference type="EMBL" id="PLB38550.1"/>
    </source>
</evidence>